<reference evidence="2" key="1">
    <citation type="journal article" date="2020" name="New Phytol.">
        <title>Comparative genomics reveals dynamic genome evolution in host specialist ectomycorrhizal fungi.</title>
        <authorList>
            <person name="Lofgren L.A."/>
            <person name="Nguyen N.H."/>
            <person name="Vilgalys R."/>
            <person name="Ruytinx J."/>
            <person name="Liao H.L."/>
            <person name="Branco S."/>
            <person name="Kuo A."/>
            <person name="LaButti K."/>
            <person name="Lipzen A."/>
            <person name="Andreopoulos W."/>
            <person name="Pangilinan J."/>
            <person name="Riley R."/>
            <person name="Hundley H."/>
            <person name="Na H."/>
            <person name="Barry K."/>
            <person name="Grigoriev I.V."/>
            <person name="Stajich J.E."/>
            <person name="Kennedy P.G."/>
        </authorList>
    </citation>
    <scope>NUCLEOTIDE SEQUENCE</scope>
    <source>
        <strain evidence="2">DOB743</strain>
    </source>
</reference>
<dbReference type="Proteomes" id="UP000714275">
    <property type="component" value="Unassembled WGS sequence"/>
</dbReference>
<gene>
    <name evidence="2" type="ORF">EV702DRAFT_1202456</name>
</gene>
<evidence type="ECO:0000313" key="2">
    <source>
        <dbReference type="EMBL" id="KAG1770416.1"/>
    </source>
</evidence>
<name>A0A9P7CY19_9AGAM</name>
<proteinExistence type="predicted"/>
<organism evidence="2 3">
    <name type="scientific">Suillus placidus</name>
    <dbReference type="NCBI Taxonomy" id="48579"/>
    <lineage>
        <taxon>Eukaryota</taxon>
        <taxon>Fungi</taxon>
        <taxon>Dikarya</taxon>
        <taxon>Basidiomycota</taxon>
        <taxon>Agaricomycotina</taxon>
        <taxon>Agaricomycetes</taxon>
        <taxon>Agaricomycetidae</taxon>
        <taxon>Boletales</taxon>
        <taxon>Suillineae</taxon>
        <taxon>Suillaceae</taxon>
        <taxon>Suillus</taxon>
    </lineage>
</organism>
<accession>A0A9P7CY19</accession>
<feature type="compositionally biased region" description="Acidic residues" evidence="1">
    <location>
        <begin position="120"/>
        <end position="197"/>
    </location>
</feature>
<evidence type="ECO:0000256" key="1">
    <source>
        <dbReference type="SAM" id="MobiDB-lite"/>
    </source>
</evidence>
<dbReference type="AlphaFoldDB" id="A0A9P7CY19"/>
<dbReference type="EMBL" id="JABBWD010000065">
    <property type="protein sequence ID" value="KAG1770416.1"/>
    <property type="molecule type" value="Genomic_DNA"/>
</dbReference>
<feature type="region of interest" description="Disordered" evidence="1">
    <location>
        <begin position="117"/>
        <end position="197"/>
    </location>
</feature>
<keyword evidence="3" id="KW-1185">Reference proteome</keyword>
<protein>
    <submittedName>
        <fullName evidence="2">Uncharacterized protein</fullName>
    </submittedName>
</protein>
<sequence>MTNKQDVPKQLMKHEKWHTCLKWQQQNLEMEEPIETFPELHHHLSDLWVNVINLVTFLGNHLGDPAVKDFVLKLKSLILSCILGLDFADRDMFVQFVGIGVGHEVQYNSSMIGQHCEYQDDKDDSDIDVNSEEDNGEEDNGEEDDSEEDNGEEDDGEEDNDKIDDNEESASELEEDNLEEDDWEDDDSESDENLYKF</sequence>
<evidence type="ECO:0000313" key="3">
    <source>
        <dbReference type="Proteomes" id="UP000714275"/>
    </source>
</evidence>
<comment type="caution">
    <text evidence="2">The sequence shown here is derived from an EMBL/GenBank/DDBJ whole genome shotgun (WGS) entry which is preliminary data.</text>
</comment>
<dbReference type="OrthoDB" id="2692053at2759"/>